<sequence length="242" mass="26585">MELINYQTEKANTHTRYRKPLVGFASAHDPLFDQMKEIIGPHHLHPTELLTDAQTVISFFLPFAKTIITANRESPGIAREWAVAYLETNTLIATISATLKRELSAQGINVVTQPATHNFNEQDLTARWSNKSVGFVAGLGTFGINHMLITPSGCGGRFGSTVISAKIPPTPRPTQENCLYLRNSKCQFCVTNCPTGALTIKGLDKHRCYAQLLEVDKQFPDLGLCDVCGKCAVGPCAYCNEE</sequence>
<dbReference type="Proteomes" id="UP000298460">
    <property type="component" value="Unassembled WGS sequence"/>
</dbReference>
<evidence type="ECO:0000313" key="1">
    <source>
        <dbReference type="EMBL" id="TGE38673.1"/>
    </source>
</evidence>
<comment type="caution">
    <text evidence="1">The sequence shown here is derived from an EMBL/GenBank/DDBJ whole genome shotgun (WGS) entry which is preliminary data.</text>
</comment>
<name>A0A4Z0R9D4_9FIRM</name>
<reference evidence="1 2" key="1">
    <citation type="submission" date="2019-03" db="EMBL/GenBank/DDBJ databases">
        <title>Draft Genome Sequence of Desulfosporosinus fructosivorans Strain 63.6F, Isolated from Marine Sediment in the Baltic Sea.</title>
        <authorList>
            <person name="Hausmann B."/>
            <person name="Vandieken V."/>
            <person name="Pjevac P."/>
            <person name="Schreck K."/>
            <person name="Herbold C.W."/>
            <person name="Loy A."/>
        </authorList>
    </citation>
    <scope>NUCLEOTIDE SEQUENCE [LARGE SCALE GENOMIC DNA]</scope>
    <source>
        <strain evidence="1 2">63.6F</strain>
    </source>
</reference>
<dbReference type="EMBL" id="SPQQ01000003">
    <property type="protein sequence ID" value="TGE38673.1"/>
    <property type="molecule type" value="Genomic_DNA"/>
</dbReference>
<dbReference type="SUPFAM" id="SSF54862">
    <property type="entry name" value="4Fe-4S ferredoxins"/>
    <property type="match status" value="1"/>
</dbReference>
<protein>
    <submittedName>
        <fullName evidence="1">Epoxyqueuosine reductase</fullName>
    </submittedName>
</protein>
<dbReference type="AlphaFoldDB" id="A0A4Z0R9D4"/>
<dbReference type="PANTHER" id="PTHR42827:SF1">
    <property type="entry name" value="IRON-SULFUR CLUSTER-BINDING PROTEIN"/>
    <property type="match status" value="1"/>
</dbReference>
<gene>
    <name evidence="1" type="ORF">E4K67_11010</name>
</gene>
<dbReference type="OrthoDB" id="9784571at2"/>
<dbReference type="PANTHER" id="PTHR42827">
    <property type="entry name" value="IRON-SULFUR CLUSTER-BINDING PROTEIN-RELATED"/>
    <property type="match status" value="1"/>
</dbReference>
<proteinExistence type="predicted"/>
<accession>A0A4Z0R9D4</accession>
<organism evidence="1 2">
    <name type="scientific">Desulfosporosinus fructosivorans</name>
    <dbReference type="NCBI Taxonomy" id="2018669"/>
    <lineage>
        <taxon>Bacteria</taxon>
        <taxon>Bacillati</taxon>
        <taxon>Bacillota</taxon>
        <taxon>Clostridia</taxon>
        <taxon>Eubacteriales</taxon>
        <taxon>Desulfitobacteriaceae</taxon>
        <taxon>Desulfosporosinus</taxon>
    </lineage>
</organism>
<keyword evidence="2" id="KW-1185">Reference proteome</keyword>
<evidence type="ECO:0000313" key="2">
    <source>
        <dbReference type="Proteomes" id="UP000298460"/>
    </source>
</evidence>